<evidence type="ECO:0000313" key="3">
    <source>
        <dbReference type="RefSeq" id="XP_030380050.1"/>
    </source>
</evidence>
<reference evidence="3" key="1">
    <citation type="submission" date="2025-08" db="UniProtKB">
        <authorList>
            <consortium name="RefSeq"/>
        </authorList>
    </citation>
    <scope>IDENTIFICATION</scope>
    <source>
        <strain evidence="3">11010-0011.00</strain>
        <tissue evidence="3">Whole body</tissue>
    </source>
</reference>
<organism evidence="2 3">
    <name type="scientific">Drosophila lebanonensis</name>
    <name type="common">Fruit fly</name>
    <name type="synonym">Scaptodrosophila lebanonensis</name>
    <dbReference type="NCBI Taxonomy" id="7225"/>
    <lineage>
        <taxon>Eukaryota</taxon>
        <taxon>Metazoa</taxon>
        <taxon>Ecdysozoa</taxon>
        <taxon>Arthropoda</taxon>
        <taxon>Hexapoda</taxon>
        <taxon>Insecta</taxon>
        <taxon>Pterygota</taxon>
        <taxon>Neoptera</taxon>
        <taxon>Endopterygota</taxon>
        <taxon>Diptera</taxon>
        <taxon>Brachycera</taxon>
        <taxon>Muscomorpha</taxon>
        <taxon>Ephydroidea</taxon>
        <taxon>Drosophilidae</taxon>
        <taxon>Scaptodrosophila</taxon>
    </lineage>
</organism>
<evidence type="ECO:0000256" key="1">
    <source>
        <dbReference type="SAM" id="MobiDB-lite"/>
    </source>
</evidence>
<feature type="region of interest" description="Disordered" evidence="1">
    <location>
        <begin position="95"/>
        <end position="126"/>
    </location>
</feature>
<name>A0A6J2TWW2_DROLE</name>
<feature type="region of interest" description="Disordered" evidence="1">
    <location>
        <begin position="1"/>
        <end position="20"/>
    </location>
</feature>
<accession>A0A6J2TWW2</accession>
<proteinExistence type="predicted"/>
<sequence>MRAASLTPARATSPTPASVPTISVAVAAPPAAPAAKTTATAAAPSATPGPSTADLSQTIADSLARYTHRLAQTMEYGLQSTHRLAQTVEEGFQKLSSQTCAPTTSAAPAGGAPDDDNPTAPTPAPPIANALALAEQHAPTPAKRDRRAALHTQVAQWGVRFDGSGDPRTFLRDLEDKADMSNVRERCEG</sequence>
<keyword evidence="2" id="KW-1185">Reference proteome</keyword>
<feature type="region of interest" description="Disordered" evidence="1">
    <location>
        <begin position="161"/>
        <end position="189"/>
    </location>
</feature>
<dbReference type="RefSeq" id="XP_030380050.1">
    <property type="nucleotide sequence ID" value="XM_030524190.1"/>
</dbReference>
<dbReference type="Proteomes" id="UP000504634">
    <property type="component" value="Unplaced"/>
</dbReference>
<dbReference type="AlphaFoldDB" id="A0A6J2TWW2"/>
<gene>
    <name evidence="3" type="primary">LOC115628196</name>
</gene>
<dbReference type="GeneID" id="115628196"/>
<feature type="compositionally biased region" description="Basic and acidic residues" evidence="1">
    <location>
        <begin position="163"/>
        <end position="189"/>
    </location>
</feature>
<evidence type="ECO:0000313" key="2">
    <source>
        <dbReference type="Proteomes" id="UP000504634"/>
    </source>
</evidence>
<protein>
    <submittedName>
        <fullName evidence="3">Testis-specific gene A8 protein-like</fullName>
    </submittedName>
</protein>
<feature type="compositionally biased region" description="Low complexity" evidence="1">
    <location>
        <begin position="101"/>
        <end position="112"/>
    </location>
</feature>